<feature type="transmembrane region" description="Helical" evidence="1">
    <location>
        <begin position="198"/>
        <end position="219"/>
    </location>
</feature>
<protein>
    <recommendedName>
        <fullName evidence="4">Neurotransmitter-gated ion-channel ligand-binding domain-containing protein</fullName>
    </recommendedName>
</protein>
<reference evidence="2 3" key="1">
    <citation type="journal article" date="2024" name="Science">
        <title>Giant polyketide synthase enzymes in the biosynthesis of giant marine polyether toxins.</title>
        <authorList>
            <person name="Fallon T.R."/>
            <person name="Shende V.V."/>
            <person name="Wierzbicki I.H."/>
            <person name="Pendleton A.L."/>
            <person name="Watervoot N.F."/>
            <person name="Auber R.P."/>
            <person name="Gonzalez D.J."/>
            <person name="Wisecaver J.H."/>
            <person name="Moore B.S."/>
        </authorList>
    </citation>
    <scope>NUCLEOTIDE SEQUENCE [LARGE SCALE GENOMIC DNA]</scope>
    <source>
        <strain evidence="2 3">12B1</strain>
    </source>
</reference>
<keyword evidence="1" id="KW-0812">Transmembrane</keyword>
<keyword evidence="1" id="KW-0472">Membrane</keyword>
<evidence type="ECO:0000313" key="3">
    <source>
        <dbReference type="Proteomes" id="UP001515480"/>
    </source>
</evidence>
<dbReference type="InterPro" id="IPR038050">
    <property type="entry name" value="Neuro_actylchol_rec"/>
</dbReference>
<proteinExistence type="predicted"/>
<evidence type="ECO:0000256" key="1">
    <source>
        <dbReference type="SAM" id="Phobius"/>
    </source>
</evidence>
<gene>
    <name evidence="2" type="ORF">AB1Y20_008986</name>
</gene>
<dbReference type="AlphaFoldDB" id="A0AB34K0T8"/>
<name>A0AB34K0T8_PRYPA</name>
<dbReference type="EMBL" id="JBGBPQ010000002">
    <property type="protein sequence ID" value="KAL1527600.1"/>
    <property type="molecule type" value="Genomic_DNA"/>
</dbReference>
<keyword evidence="3" id="KW-1185">Reference proteome</keyword>
<dbReference type="Gene3D" id="1.20.58.390">
    <property type="entry name" value="Neurotransmitter-gated ion-channel transmembrane domain"/>
    <property type="match status" value="1"/>
</dbReference>
<feature type="transmembrane region" description="Helical" evidence="1">
    <location>
        <begin position="309"/>
        <end position="327"/>
    </location>
</feature>
<accession>A0AB34K0T8</accession>
<sequence length="359" mass="39833">MTVTLRFKQQLQFSYPRLSRSPCYEVLVAGLLSVTASEAASSLFAARVAEYRSLFFLPRLAVSDHDGLSAQEPTIVNGLSVSRYKVGSHQPWIGYGGEGSICIGPCVVIEEDREIVVPQNWKYYYFPFDQHDIQFSLYVDDLDMNASCALLGASILDEAGWSLLSEWALNPEGDSDAATTYFEADSRICHVSIKVKRLSTLFMVRTFTSLVLIVWVSLLSLRINPFAPPLFASRCASLVSSMILVMLNRGVASNESLGNVGYLVWSDVFSICQFVNLAIAVMFSVYIHQKAREGNMARAVEIDSVIRDLIPFGLYPVSVFGMLVSGLTRTLWAGIVFFFCGRLPQVDVFCLVAFERAPS</sequence>
<dbReference type="Proteomes" id="UP001515480">
    <property type="component" value="Unassembled WGS sequence"/>
</dbReference>
<evidence type="ECO:0000313" key="2">
    <source>
        <dbReference type="EMBL" id="KAL1527600.1"/>
    </source>
</evidence>
<organism evidence="2 3">
    <name type="scientific">Prymnesium parvum</name>
    <name type="common">Toxic golden alga</name>
    <dbReference type="NCBI Taxonomy" id="97485"/>
    <lineage>
        <taxon>Eukaryota</taxon>
        <taxon>Haptista</taxon>
        <taxon>Haptophyta</taxon>
        <taxon>Prymnesiophyceae</taxon>
        <taxon>Prymnesiales</taxon>
        <taxon>Prymnesiaceae</taxon>
        <taxon>Prymnesium</taxon>
    </lineage>
</organism>
<comment type="caution">
    <text evidence="2">The sequence shown here is derived from an EMBL/GenBank/DDBJ whole genome shotgun (WGS) entry which is preliminary data.</text>
</comment>
<evidence type="ECO:0008006" key="4">
    <source>
        <dbReference type="Google" id="ProtNLM"/>
    </source>
</evidence>
<feature type="transmembrane region" description="Helical" evidence="1">
    <location>
        <begin position="268"/>
        <end position="288"/>
    </location>
</feature>
<keyword evidence="1" id="KW-1133">Transmembrane helix</keyword>